<evidence type="ECO:0000313" key="1">
    <source>
        <dbReference type="EMBL" id="OTP72834.1"/>
    </source>
</evidence>
<proteinExistence type="predicted"/>
<comment type="caution">
    <text evidence="1">The sequence shown here is derived from an EMBL/GenBank/DDBJ whole genome shotgun (WGS) entry which is preliminary data.</text>
</comment>
<dbReference type="AlphaFoldDB" id="A0A242MPY6"/>
<dbReference type="RefSeq" id="WP_256936023.1">
    <property type="nucleotide sequence ID" value="NZ_NBTZ01000083.1"/>
</dbReference>
<organism evidence="1 2">
    <name type="scientific">Caballeronia sordidicola</name>
    <name type="common">Burkholderia sordidicola</name>
    <dbReference type="NCBI Taxonomy" id="196367"/>
    <lineage>
        <taxon>Bacteria</taxon>
        <taxon>Pseudomonadati</taxon>
        <taxon>Pseudomonadota</taxon>
        <taxon>Betaproteobacteria</taxon>
        <taxon>Burkholderiales</taxon>
        <taxon>Burkholderiaceae</taxon>
        <taxon>Caballeronia</taxon>
    </lineage>
</organism>
<dbReference type="EMBL" id="NBTZ01000083">
    <property type="protein sequence ID" value="OTP72834.1"/>
    <property type="molecule type" value="Genomic_DNA"/>
</dbReference>
<accession>A0A242MPY6</accession>
<protein>
    <submittedName>
        <fullName evidence="1">Uncharacterized protein</fullName>
    </submittedName>
</protein>
<sequence length="41" mass="4551">MRWPTIMVGAVIATMHLTTSEVVSLAVTELLSFSSRNFLLK</sequence>
<dbReference type="Proteomes" id="UP000195221">
    <property type="component" value="Unassembled WGS sequence"/>
</dbReference>
<evidence type="ECO:0000313" key="2">
    <source>
        <dbReference type="Proteomes" id="UP000195221"/>
    </source>
</evidence>
<reference evidence="1 2" key="1">
    <citation type="submission" date="2017-03" db="EMBL/GenBank/DDBJ databases">
        <title>Genome analysis of strain PAMC 26577.</title>
        <authorList>
            <person name="Oh H.-M."/>
            <person name="Yang J.-A."/>
        </authorList>
    </citation>
    <scope>NUCLEOTIDE SEQUENCE [LARGE SCALE GENOMIC DNA]</scope>
    <source>
        <strain evidence="1 2">PAMC 26577</strain>
    </source>
</reference>
<gene>
    <name evidence="1" type="ORF">PAMC26577_19725</name>
</gene>
<name>A0A242MPY6_CABSO</name>